<protein>
    <submittedName>
        <fullName evidence="2">Odorant binding protein 8</fullName>
    </submittedName>
</protein>
<proteinExistence type="evidence at transcript level"/>
<reference evidence="2" key="1">
    <citation type="journal article" date="2016" name="Springerplus">
        <title>Identification and tissue expression profiling of odorant binding protein genes in the red palm weevil, Rhynchophorus ferrugineus.</title>
        <authorList>
            <person name="Yan W."/>
            <person name="Liu L."/>
            <person name="Qin W."/>
            <person name="Luo Y."/>
            <person name="Ma X."/>
            <person name="Haider N."/>
            <person name="Inayeh M."/>
        </authorList>
    </citation>
    <scope>NUCLEOTIDE SEQUENCE</scope>
</reference>
<dbReference type="PANTHER" id="PTHR21364">
    <property type="entry name" value="GENERAL ODORANT-BINDING PROTEIN 19A"/>
    <property type="match status" value="1"/>
</dbReference>
<evidence type="ECO:0000313" key="3">
    <source>
        <dbReference type="EMBL" id="KAF7279946.1"/>
    </source>
</evidence>
<sequence length="143" mass="16163">MGLLFFFLTLLILSINNGDCAMSEAQVKAAKKLVRNACIPKSKVTEEQVDGMHDGMWDLDKRGKCYLQCVMNFYKLQKPDNTLDWEAGIKMMETQAPPSLAPHGIKCMKECKDAAKTLNEKCTAAFEIAKCIYDIDPAQYFWP</sequence>
<organism evidence="2">
    <name type="scientific">Rhynchophorus ferrugineus</name>
    <name type="common">Red palm weevil</name>
    <name type="synonym">Curculio ferrugineus</name>
    <dbReference type="NCBI Taxonomy" id="354439"/>
    <lineage>
        <taxon>Eukaryota</taxon>
        <taxon>Metazoa</taxon>
        <taxon>Ecdysozoa</taxon>
        <taxon>Arthropoda</taxon>
        <taxon>Hexapoda</taxon>
        <taxon>Insecta</taxon>
        <taxon>Pterygota</taxon>
        <taxon>Neoptera</taxon>
        <taxon>Endopterygota</taxon>
        <taxon>Coleoptera</taxon>
        <taxon>Polyphaga</taxon>
        <taxon>Cucujiformia</taxon>
        <taxon>Curculionidae</taxon>
        <taxon>Dryophthorinae</taxon>
        <taxon>Rhynchophorus</taxon>
    </lineage>
</organism>
<dbReference type="PANTHER" id="PTHR21364:SF2">
    <property type="entry name" value="GENERAL ODORANT-BINDING PROTEIN 19A"/>
    <property type="match status" value="1"/>
</dbReference>
<reference evidence="3" key="2">
    <citation type="submission" date="2020-08" db="EMBL/GenBank/DDBJ databases">
        <title>Genome sequencing and assembly of the red palm weevil Rhynchophorus ferrugineus.</title>
        <authorList>
            <person name="Dias G.B."/>
            <person name="Bergman C.M."/>
            <person name="Manee M."/>
        </authorList>
    </citation>
    <scope>NUCLEOTIDE SEQUENCE</scope>
    <source>
        <strain evidence="3">AA-2017</strain>
        <tissue evidence="3">Whole larva</tissue>
    </source>
</reference>
<dbReference type="Proteomes" id="UP000625711">
    <property type="component" value="Unassembled WGS sequence"/>
</dbReference>
<evidence type="ECO:0000313" key="2">
    <source>
        <dbReference type="EMBL" id="ANE37552.1"/>
    </source>
</evidence>
<evidence type="ECO:0000313" key="4">
    <source>
        <dbReference type="Proteomes" id="UP000625711"/>
    </source>
</evidence>
<keyword evidence="4" id="KW-1185">Reference proteome</keyword>
<dbReference type="InterPro" id="IPR036728">
    <property type="entry name" value="PBP_GOBP_sf"/>
</dbReference>
<dbReference type="AlphaFoldDB" id="A0A1C8JYW3"/>
<feature type="chain" id="PRO_5036017520" evidence="1">
    <location>
        <begin position="19"/>
        <end position="143"/>
    </location>
</feature>
<dbReference type="Gene3D" id="1.10.238.20">
    <property type="entry name" value="Pheromone/general odorant binding protein domain"/>
    <property type="match status" value="1"/>
</dbReference>
<accession>A0A1C8JYW3</accession>
<dbReference type="GO" id="GO:0005549">
    <property type="term" value="F:odorant binding"/>
    <property type="evidence" value="ECO:0007669"/>
    <property type="project" value="InterPro"/>
</dbReference>
<dbReference type="SMR" id="A0A1C8JYW3"/>
<dbReference type="SMART" id="SM00708">
    <property type="entry name" value="PhBP"/>
    <property type="match status" value="1"/>
</dbReference>
<dbReference type="EMBL" id="KR780578">
    <property type="protein sequence ID" value="ANE37552.1"/>
    <property type="molecule type" value="mRNA"/>
</dbReference>
<keyword evidence="1" id="KW-0732">Signal</keyword>
<dbReference type="OrthoDB" id="6610259at2759"/>
<gene>
    <name evidence="3" type="ORF">GWI33_006572</name>
</gene>
<evidence type="ECO:0000256" key="1">
    <source>
        <dbReference type="SAM" id="SignalP"/>
    </source>
</evidence>
<dbReference type="EMBL" id="JAACXV010000329">
    <property type="protein sequence ID" value="KAF7279946.1"/>
    <property type="molecule type" value="Genomic_DNA"/>
</dbReference>
<dbReference type="CDD" id="cd23992">
    <property type="entry name" value="PBP_GOBP"/>
    <property type="match status" value="1"/>
</dbReference>
<feature type="signal peptide" evidence="1">
    <location>
        <begin position="1"/>
        <end position="18"/>
    </location>
</feature>
<dbReference type="InterPro" id="IPR006170">
    <property type="entry name" value="PBP/GOBP"/>
</dbReference>
<name>A0A1C8JYW3_RHYFE</name>
<dbReference type="Pfam" id="PF01395">
    <property type="entry name" value="PBP_GOBP"/>
    <property type="match status" value="1"/>
</dbReference>
<dbReference type="SUPFAM" id="SSF47565">
    <property type="entry name" value="Insect pheromone/odorant-binding proteins"/>
    <property type="match status" value="1"/>
</dbReference>